<gene>
    <name evidence="3" type="ORF">HMPREF7215_2771</name>
</gene>
<evidence type="ECO:0000313" key="4">
    <source>
        <dbReference type="Proteomes" id="UP000006462"/>
    </source>
</evidence>
<dbReference type="RefSeq" id="WP_009164234.1">
    <property type="nucleotide sequence ID" value="NZ_ADFP01000046.1"/>
</dbReference>
<keyword evidence="2" id="KW-1133">Transmembrane helix</keyword>
<organism evidence="3 4">
    <name type="scientific">Pyramidobacter piscolens W5455</name>
    <dbReference type="NCBI Taxonomy" id="352165"/>
    <lineage>
        <taxon>Bacteria</taxon>
        <taxon>Thermotogati</taxon>
        <taxon>Synergistota</taxon>
        <taxon>Synergistia</taxon>
        <taxon>Synergistales</taxon>
        <taxon>Dethiosulfovibrionaceae</taxon>
        <taxon>Pyramidobacter</taxon>
    </lineage>
</organism>
<proteinExistence type="predicted"/>
<evidence type="ECO:0000313" key="3">
    <source>
        <dbReference type="EMBL" id="EFB91335.1"/>
    </source>
</evidence>
<reference evidence="3 4" key="1">
    <citation type="submission" date="2009-12" db="EMBL/GenBank/DDBJ databases">
        <authorList>
            <person name="Shrivastava S."/>
            <person name="Madupu R."/>
            <person name="Durkin A.S."/>
            <person name="Torralba M."/>
            <person name="Methe B."/>
            <person name="Sutton G.G."/>
            <person name="Strausberg R.L."/>
            <person name="Nelson K.E."/>
        </authorList>
    </citation>
    <scope>NUCLEOTIDE SEQUENCE [LARGE SCALE GENOMIC DNA]</scope>
    <source>
        <strain evidence="3 4">W5455</strain>
    </source>
</reference>
<dbReference type="Proteomes" id="UP000006462">
    <property type="component" value="Unassembled WGS sequence"/>
</dbReference>
<protein>
    <submittedName>
        <fullName evidence="3">Uncharacterized protein</fullName>
    </submittedName>
</protein>
<feature type="compositionally biased region" description="Basic residues" evidence="1">
    <location>
        <begin position="110"/>
        <end position="119"/>
    </location>
</feature>
<keyword evidence="2" id="KW-0812">Transmembrane</keyword>
<dbReference type="EMBL" id="ADFP01000046">
    <property type="protein sequence ID" value="EFB91335.1"/>
    <property type="molecule type" value="Genomic_DNA"/>
</dbReference>
<feature type="transmembrane region" description="Helical" evidence="2">
    <location>
        <begin position="6"/>
        <end position="26"/>
    </location>
</feature>
<feature type="region of interest" description="Disordered" evidence="1">
    <location>
        <begin position="79"/>
        <end position="119"/>
    </location>
</feature>
<evidence type="ECO:0000256" key="1">
    <source>
        <dbReference type="SAM" id="MobiDB-lite"/>
    </source>
</evidence>
<accession>A0ABM9ZWK5</accession>
<keyword evidence="2" id="KW-0472">Membrane</keyword>
<sequence>MDTVEICAVLGLVVCSSCGAAFYLYWKEARRHKAVRSFYERLLETERKRCRNAADELLKVAKSVVETERELQAAKREIERQRRHNAKLKKSMRHRHKSPRGAKRIACGKNTRKHRCGAN</sequence>
<evidence type="ECO:0000256" key="2">
    <source>
        <dbReference type="SAM" id="Phobius"/>
    </source>
</evidence>
<feature type="compositionally biased region" description="Basic residues" evidence="1">
    <location>
        <begin position="81"/>
        <end position="103"/>
    </location>
</feature>
<keyword evidence="4" id="KW-1185">Reference proteome</keyword>
<name>A0ABM9ZWK5_9BACT</name>
<comment type="caution">
    <text evidence="3">The sequence shown here is derived from an EMBL/GenBank/DDBJ whole genome shotgun (WGS) entry which is preliminary data.</text>
</comment>